<protein>
    <submittedName>
        <fullName evidence="1">Uncharacterized protein</fullName>
    </submittedName>
</protein>
<evidence type="ECO:0000313" key="2">
    <source>
        <dbReference type="Proteomes" id="UP001085076"/>
    </source>
</evidence>
<keyword evidence="2" id="KW-1185">Reference proteome</keyword>
<dbReference type="Proteomes" id="UP001085076">
    <property type="component" value="Miscellaneous, Linkage group lg01"/>
</dbReference>
<dbReference type="PANTHER" id="PTHR37201:SF1">
    <property type="entry name" value="WD REPEAT PROTEIN"/>
    <property type="match status" value="1"/>
</dbReference>
<reference evidence="1" key="2">
    <citation type="journal article" date="2022" name="Hortic Res">
        <title>The genome of Dioscorea zingiberensis sheds light on the biosynthesis, origin and evolution of the medicinally important diosgenin saponins.</title>
        <authorList>
            <person name="Li Y."/>
            <person name="Tan C."/>
            <person name="Li Z."/>
            <person name="Guo J."/>
            <person name="Li S."/>
            <person name="Chen X."/>
            <person name="Wang C."/>
            <person name="Dai X."/>
            <person name="Yang H."/>
            <person name="Song W."/>
            <person name="Hou L."/>
            <person name="Xu J."/>
            <person name="Tong Z."/>
            <person name="Xu A."/>
            <person name="Yuan X."/>
            <person name="Wang W."/>
            <person name="Yang Q."/>
            <person name="Chen L."/>
            <person name="Sun Z."/>
            <person name="Wang K."/>
            <person name="Pan B."/>
            <person name="Chen J."/>
            <person name="Bao Y."/>
            <person name="Liu F."/>
            <person name="Qi X."/>
            <person name="Gang D.R."/>
            <person name="Wen J."/>
            <person name="Li J."/>
        </authorList>
    </citation>
    <scope>NUCLEOTIDE SEQUENCE</scope>
    <source>
        <strain evidence="1">Dzin_1.0</strain>
    </source>
</reference>
<proteinExistence type="predicted"/>
<evidence type="ECO:0000313" key="1">
    <source>
        <dbReference type="EMBL" id="KAJ0984973.1"/>
    </source>
</evidence>
<comment type="caution">
    <text evidence="1">The sequence shown here is derived from an EMBL/GenBank/DDBJ whole genome shotgun (WGS) entry which is preliminary data.</text>
</comment>
<sequence length="328" mass="36679">MASVSGYPTVVSRHYQLKQSKLGLGFEETSKSARLPPNHRLRRCSLVYRSGYRPTGMGIEALATGTGGMSSSPWDEKPYDLLPGGKRSYLDEQDVVSFLDPPKELIPLDPDSYNPASYLWKKIGDIPEERRCRLLSVLKPSLIPRVWEVVGTRYQDAKLAKRSSSPLLSLEDDAVEMQEFWSCRTSEGPLPLSWLNDFKKALFRGKDGGTYGRILPGGPIGAGLAKLYSPLYFTARQAVEVMSTEQPCDIAYDFGDGLFLNLKDFPEGFPQPAKHPWPFNDHLVIYIRHVGPGVSVGQAWQEGKELNQVPKKFCGDILMVKDYFVVNS</sequence>
<dbReference type="OrthoDB" id="505263at2759"/>
<reference evidence="1" key="1">
    <citation type="submission" date="2021-03" db="EMBL/GenBank/DDBJ databases">
        <authorList>
            <person name="Li Z."/>
            <person name="Yang C."/>
        </authorList>
    </citation>
    <scope>NUCLEOTIDE SEQUENCE</scope>
    <source>
        <strain evidence="1">Dzin_1.0</strain>
        <tissue evidence="1">Leaf</tissue>
    </source>
</reference>
<name>A0A9D5D4H4_9LILI</name>
<dbReference type="EMBL" id="JAGGNH010000001">
    <property type="protein sequence ID" value="KAJ0984973.1"/>
    <property type="molecule type" value="Genomic_DNA"/>
</dbReference>
<organism evidence="1 2">
    <name type="scientific">Dioscorea zingiberensis</name>
    <dbReference type="NCBI Taxonomy" id="325984"/>
    <lineage>
        <taxon>Eukaryota</taxon>
        <taxon>Viridiplantae</taxon>
        <taxon>Streptophyta</taxon>
        <taxon>Embryophyta</taxon>
        <taxon>Tracheophyta</taxon>
        <taxon>Spermatophyta</taxon>
        <taxon>Magnoliopsida</taxon>
        <taxon>Liliopsida</taxon>
        <taxon>Dioscoreales</taxon>
        <taxon>Dioscoreaceae</taxon>
        <taxon>Dioscorea</taxon>
    </lineage>
</organism>
<dbReference type="PANTHER" id="PTHR37201">
    <property type="entry name" value="WD REPEAT PROTEIN"/>
    <property type="match status" value="1"/>
</dbReference>
<gene>
    <name evidence="1" type="ORF">J5N97_003329</name>
</gene>
<accession>A0A9D5D4H4</accession>
<dbReference type="AlphaFoldDB" id="A0A9D5D4H4"/>